<dbReference type="AlphaFoldDB" id="G6EGN1"/>
<dbReference type="Pfam" id="PF07883">
    <property type="entry name" value="Cupin_2"/>
    <property type="match status" value="1"/>
</dbReference>
<dbReference type="Gene3D" id="2.60.120.10">
    <property type="entry name" value="Jelly Rolls"/>
    <property type="match status" value="1"/>
</dbReference>
<sequence>MSGTGSANLPNDPEFLKRKEAYYARIDSQDMAPLWEVIGKMAPPAPLRETAAHVWHYNDVRPYLLEAGDLLTAEQAERRVLVLENPALRGKGRATGTMYAGIQLVLPGETAPAHRHVASALRFVLESSGGYTSVAGERSTMARGDFVITPSMTWHDHGNPGDGPLVWVDMLDVHIVNFFDASFFEHYNSSAQIVSKPEGDALARFGNAMMPLDAQSPFGKTTPVFNYPFERTREALLAVAQAGLDPHFGATLRYANPIDGGWPMPTIASWMTYLPAGTKTKPVRSTDALMVAVPYGKGTVVVDDKRIAFEDQDVFVTPNWTWRSFEAEEDCFLFCTSDRGVQEKLGFWREEKR</sequence>
<dbReference type="EMBL" id="AGFM01000055">
    <property type="protein sequence ID" value="EHJ59578.1"/>
    <property type="molecule type" value="Genomic_DNA"/>
</dbReference>
<dbReference type="InterPro" id="IPR014710">
    <property type="entry name" value="RmlC-like_jellyroll"/>
</dbReference>
<dbReference type="OrthoDB" id="285029at2"/>
<dbReference type="PANTHER" id="PTHR41517">
    <property type="entry name" value="1,2-DIOXYGENASE PROTEIN-RELATED"/>
    <property type="match status" value="1"/>
</dbReference>
<protein>
    <recommendedName>
        <fullName evidence="3">Gentisate 1,2-dioxygenase</fullName>
        <ecNumber evidence="3">1.13.11.4</ecNumber>
    </recommendedName>
</protein>
<dbReference type="eggNOG" id="COG3435">
    <property type="taxonomic scope" value="Bacteria"/>
</dbReference>
<feature type="domain" description="Cupin type-2" evidence="4">
    <location>
        <begin position="103"/>
        <end position="169"/>
    </location>
</feature>
<accession>G6EGN1</accession>
<dbReference type="NCBIfam" id="TIGR02272">
    <property type="entry name" value="gentisate_1_2"/>
    <property type="match status" value="1"/>
</dbReference>
<dbReference type="InterPro" id="IPR011960">
    <property type="entry name" value="Gentisate_dOase"/>
</dbReference>
<dbReference type="InterPro" id="IPR013096">
    <property type="entry name" value="Cupin_2"/>
</dbReference>
<dbReference type="CDD" id="cd02216">
    <property type="entry name" value="cupin_GDO-like_N"/>
    <property type="match status" value="1"/>
</dbReference>
<dbReference type="InterPro" id="IPR011051">
    <property type="entry name" value="RmlC_Cupin_sf"/>
</dbReference>
<dbReference type="SUPFAM" id="SSF51182">
    <property type="entry name" value="RmlC-like cupins"/>
    <property type="match status" value="1"/>
</dbReference>
<dbReference type="Proteomes" id="UP000004030">
    <property type="component" value="Unassembled WGS sequence"/>
</dbReference>
<dbReference type="PATRIC" id="fig|1088721.3.peg.3415"/>
<reference evidence="5 6" key="1">
    <citation type="journal article" date="2012" name="J. Bacteriol.">
        <title>Genome sequence of benzo(a)pyrene-degrading bacterium Novosphingobium pentaromativorans US6-1.</title>
        <authorList>
            <person name="Luo Y.R."/>
            <person name="Kang S.G."/>
            <person name="Kim S.J."/>
            <person name="Kim M.R."/>
            <person name="Li N."/>
            <person name="Lee J.H."/>
            <person name="Kwon K.K."/>
        </authorList>
    </citation>
    <scope>NUCLEOTIDE SEQUENCE [LARGE SCALE GENOMIC DNA]</scope>
    <source>
        <strain evidence="5 6">US6-1</strain>
    </source>
</reference>
<evidence type="ECO:0000313" key="5">
    <source>
        <dbReference type="EMBL" id="EHJ59578.1"/>
    </source>
</evidence>
<keyword evidence="6" id="KW-1185">Reference proteome</keyword>
<organism evidence="5 6">
    <name type="scientific">Novosphingobium pentaromativorans US6-1</name>
    <dbReference type="NCBI Taxonomy" id="1088721"/>
    <lineage>
        <taxon>Bacteria</taxon>
        <taxon>Pseudomonadati</taxon>
        <taxon>Pseudomonadota</taxon>
        <taxon>Alphaproteobacteria</taxon>
        <taxon>Sphingomonadales</taxon>
        <taxon>Sphingomonadaceae</taxon>
        <taxon>Novosphingobium</taxon>
    </lineage>
</organism>
<evidence type="ECO:0000313" key="6">
    <source>
        <dbReference type="Proteomes" id="UP000004030"/>
    </source>
</evidence>
<evidence type="ECO:0000256" key="3">
    <source>
        <dbReference type="NCBIfam" id="TIGR02272"/>
    </source>
</evidence>
<proteinExistence type="predicted"/>
<dbReference type="InterPro" id="IPR047183">
    <property type="entry name" value="GDO-like"/>
</dbReference>
<dbReference type="GO" id="GO:0047922">
    <property type="term" value="F:gentisate 1,2-dioxygenase activity"/>
    <property type="evidence" value="ECO:0007669"/>
    <property type="project" value="UniProtKB-UniRule"/>
</dbReference>
<dbReference type="EC" id="1.13.11.4" evidence="3"/>
<dbReference type="KEGG" id="npn:JI59_21695"/>
<gene>
    <name evidence="5" type="ORF">NSU_3461</name>
</gene>
<comment type="caution">
    <text evidence="5">The sequence shown here is derived from an EMBL/GenBank/DDBJ whole genome shotgun (WGS) entry which is preliminary data.</text>
</comment>
<evidence type="ECO:0000256" key="2">
    <source>
        <dbReference type="ARBA" id="ARBA00023002"/>
    </source>
</evidence>
<dbReference type="RefSeq" id="WP_007014369.1">
    <property type="nucleotide sequence ID" value="NZ_AGFM01000055.1"/>
</dbReference>
<evidence type="ECO:0000259" key="4">
    <source>
        <dbReference type="Pfam" id="PF07883"/>
    </source>
</evidence>
<dbReference type="PANTHER" id="PTHR41517:SF1">
    <property type="entry name" value="CUPIN"/>
    <property type="match status" value="1"/>
</dbReference>
<dbReference type="CDD" id="cd06992">
    <property type="entry name" value="cupin_GDO-like_C"/>
    <property type="match status" value="1"/>
</dbReference>
<evidence type="ECO:0000256" key="1">
    <source>
        <dbReference type="ARBA" id="ARBA00022964"/>
    </source>
</evidence>
<keyword evidence="2" id="KW-0560">Oxidoreductase</keyword>
<name>G6EGN1_9SPHN</name>
<keyword evidence="1 5" id="KW-0223">Dioxygenase</keyword>